<dbReference type="PRINTS" id="PR00598">
    <property type="entry name" value="HTHMARR"/>
</dbReference>
<dbReference type="InterPro" id="IPR039422">
    <property type="entry name" value="MarR/SlyA-like"/>
</dbReference>
<comment type="caution">
    <text evidence="2">The sequence shown here is derived from an EMBL/GenBank/DDBJ whole genome shotgun (WGS) entry which is preliminary data.</text>
</comment>
<organism evidence="2 3">
    <name type="scientific">Actinoplanes couchii</name>
    <dbReference type="NCBI Taxonomy" id="403638"/>
    <lineage>
        <taxon>Bacteria</taxon>
        <taxon>Bacillati</taxon>
        <taxon>Actinomycetota</taxon>
        <taxon>Actinomycetes</taxon>
        <taxon>Micromonosporales</taxon>
        <taxon>Micromonosporaceae</taxon>
        <taxon>Actinoplanes</taxon>
    </lineage>
</organism>
<name>A0ABQ3XTB1_9ACTN</name>
<dbReference type="Gene3D" id="1.10.10.10">
    <property type="entry name" value="Winged helix-like DNA-binding domain superfamily/Winged helix DNA-binding domain"/>
    <property type="match status" value="1"/>
</dbReference>
<proteinExistence type="predicted"/>
<accession>A0ABQ3XTB1</accession>
<dbReference type="EMBL" id="BOMG01000135">
    <property type="protein sequence ID" value="GID61733.1"/>
    <property type="molecule type" value="Genomic_DNA"/>
</dbReference>
<dbReference type="PROSITE" id="PS50995">
    <property type="entry name" value="HTH_MARR_2"/>
    <property type="match status" value="1"/>
</dbReference>
<dbReference type="InterPro" id="IPR036390">
    <property type="entry name" value="WH_DNA-bd_sf"/>
</dbReference>
<sequence length="153" mass="17067">MQEQLGEVEMAAWTSLVGVVLWLPGALDTALKGHGLSHHEFQILRWLEQCDSGTRTMGDLAETASVTPSHLSRIAARLETRGWIVRRPDPADARFTLASLTDDGRRKVEECAPAYYATVREHLFDRLSPEQARQLGEITGEILYSLVPACRPK</sequence>
<evidence type="ECO:0000313" key="2">
    <source>
        <dbReference type="EMBL" id="GID61733.1"/>
    </source>
</evidence>
<dbReference type="InterPro" id="IPR036388">
    <property type="entry name" value="WH-like_DNA-bd_sf"/>
</dbReference>
<dbReference type="Proteomes" id="UP000612282">
    <property type="component" value="Unassembled WGS sequence"/>
</dbReference>
<feature type="domain" description="HTH marR-type" evidence="1">
    <location>
        <begin position="1"/>
        <end position="144"/>
    </location>
</feature>
<dbReference type="PANTHER" id="PTHR33164:SF99">
    <property type="entry name" value="MARR FAMILY REGULATORY PROTEIN"/>
    <property type="match status" value="1"/>
</dbReference>
<gene>
    <name evidence="2" type="ORF">Aco03nite_101370</name>
</gene>
<dbReference type="PANTHER" id="PTHR33164">
    <property type="entry name" value="TRANSCRIPTIONAL REGULATOR, MARR FAMILY"/>
    <property type="match status" value="1"/>
</dbReference>
<dbReference type="SUPFAM" id="SSF46785">
    <property type="entry name" value="Winged helix' DNA-binding domain"/>
    <property type="match status" value="1"/>
</dbReference>
<evidence type="ECO:0000313" key="3">
    <source>
        <dbReference type="Proteomes" id="UP000612282"/>
    </source>
</evidence>
<dbReference type="Pfam" id="PF12802">
    <property type="entry name" value="MarR_2"/>
    <property type="match status" value="1"/>
</dbReference>
<protein>
    <submittedName>
        <fullName evidence="2">MarR family transcriptional regulator</fullName>
    </submittedName>
</protein>
<dbReference type="SMART" id="SM00347">
    <property type="entry name" value="HTH_MARR"/>
    <property type="match status" value="1"/>
</dbReference>
<reference evidence="2 3" key="1">
    <citation type="submission" date="2021-01" db="EMBL/GenBank/DDBJ databases">
        <title>Whole genome shotgun sequence of Actinoplanes couchii NBRC 106145.</title>
        <authorList>
            <person name="Komaki H."/>
            <person name="Tamura T."/>
        </authorList>
    </citation>
    <scope>NUCLEOTIDE SEQUENCE [LARGE SCALE GENOMIC DNA]</scope>
    <source>
        <strain evidence="2 3">NBRC 106145</strain>
    </source>
</reference>
<keyword evidence="3" id="KW-1185">Reference proteome</keyword>
<dbReference type="InterPro" id="IPR000835">
    <property type="entry name" value="HTH_MarR-typ"/>
</dbReference>
<evidence type="ECO:0000259" key="1">
    <source>
        <dbReference type="PROSITE" id="PS50995"/>
    </source>
</evidence>
<dbReference type="RefSeq" id="WP_239146108.1">
    <property type="nucleotide sequence ID" value="NZ_BAAAQE010000097.1"/>
</dbReference>